<keyword evidence="6" id="KW-0469">Meiosis</keyword>
<keyword evidence="7" id="KW-0131">Cell cycle</keyword>
<feature type="compositionally biased region" description="Basic residues" evidence="8">
    <location>
        <begin position="968"/>
        <end position="978"/>
    </location>
</feature>
<dbReference type="GO" id="GO:0043111">
    <property type="term" value="P:replication fork arrest"/>
    <property type="evidence" value="ECO:0007669"/>
    <property type="project" value="TreeGrafter"/>
</dbReference>
<comment type="caution">
    <text evidence="10">The sequence shown here is derived from an EMBL/GenBank/DDBJ whole genome shotgun (WGS) entry which is preliminary data.</text>
</comment>
<evidence type="ECO:0000256" key="3">
    <source>
        <dbReference type="ARBA" id="ARBA00021529"/>
    </source>
</evidence>
<reference evidence="10" key="2">
    <citation type="submission" date="2023-05" db="EMBL/GenBank/DDBJ databases">
        <authorList>
            <consortium name="Lawrence Berkeley National Laboratory"/>
            <person name="Steindorff A."/>
            <person name="Hensen N."/>
            <person name="Bonometti L."/>
            <person name="Westerberg I."/>
            <person name="Brannstrom I.O."/>
            <person name="Guillou S."/>
            <person name="Cros-Aarteil S."/>
            <person name="Calhoun S."/>
            <person name="Haridas S."/>
            <person name="Kuo A."/>
            <person name="Mondo S."/>
            <person name="Pangilinan J."/>
            <person name="Riley R."/>
            <person name="Labutti K."/>
            <person name="Andreopoulos B."/>
            <person name="Lipzen A."/>
            <person name="Chen C."/>
            <person name="Yanf M."/>
            <person name="Daum C."/>
            <person name="Ng V."/>
            <person name="Clum A."/>
            <person name="Ohm R."/>
            <person name="Martin F."/>
            <person name="Silar P."/>
            <person name="Natvig D."/>
            <person name="Lalanne C."/>
            <person name="Gautier V."/>
            <person name="Ament-Velasquez S.L."/>
            <person name="Kruys A."/>
            <person name="Hutchinson M.I."/>
            <person name="Powell A.J."/>
            <person name="Barry K."/>
            <person name="Miller A.N."/>
            <person name="Grigoriev I.V."/>
            <person name="Debuchy R."/>
            <person name="Gladieux P."/>
            <person name="Thoren M.H."/>
            <person name="Johannesson H."/>
        </authorList>
    </citation>
    <scope>NUCLEOTIDE SEQUENCE</scope>
    <source>
        <strain evidence="10">CBS 123565</strain>
    </source>
</reference>
<evidence type="ECO:0000256" key="5">
    <source>
        <dbReference type="ARBA" id="ARBA00023242"/>
    </source>
</evidence>
<comment type="subcellular location">
    <subcellularLocation>
        <location evidence="1">Nucleus</location>
    </subcellularLocation>
</comment>
<feature type="region of interest" description="Disordered" evidence="8">
    <location>
        <begin position="885"/>
        <end position="1015"/>
    </location>
</feature>
<gene>
    <name evidence="10" type="ORF">BT67DRAFT_431817</name>
</gene>
<feature type="compositionally biased region" description="Basic and acidic residues" evidence="8">
    <location>
        <begin position="1192"/>
        <end position="1202"/>
    </location>
</feature>
<feature type="region of interest" description="Disordered" evidence="8">
    <location>
        <begin position="558"/>
        <end position="599"/>
    </location>
</feature>
<dbReference type="InterPro" id="IPR006906">
    <property type="entry name" value="Timeless_N"/>
</dbReference>
<feature type="region of interest" description="Disordered" evidence="8">
    <location>
        <begin position="331"/>
        <end position="357"/>
    </location>
</feature>
<evidence type="ECO:0000313" key="11">
    <source>
        <dbReference type="Proteomes" id="UP001304895"/>
    </source>
</evidence>
<dbReference type="Proteomes" id="UP001304895">
    <property type="component" value="Unassembled WGS sequence"/>
</dbReference>
<dbReference type="GO" id="GO:0003677">
    <property type="term" value="F:DNA binding"/>
    <property type="evidence" value="ECO:0007669"/>
    <property type="project" value="TreeGrafter"/>
</dbReference>
<evidence type="ECO:0000256" key="7">
    <source>
        <dbReference type="ARBA" id="ARBA00023306"/>
    </source>
</evidence>
<comment type="similarity">
    <text evidence="2">Belongs to the timeless family.</text>
</comment>
<feature type="compositionally biased region" description="Acidic residues" evidence="8">
    <location>
        <begin position="574"/>
        <end position="590"/>
    </location>
</feature>
<feature type="domain" description="Timeless N-terminal" evidence="9">
    <location>
        <begin position="37"/>
        <end position="305"/>
    </location>
</feature>
<name>A0AAN6URC6_9PEZI</name>
<dbReference type="GO" id="GO:0031298">
    <property type="term" value="C:replication fork protection complex"/>
    <property type="evidence" value="ECO:0007669"/>
    <property type="project" value="TreeGrafter"/>
</dbReference>
<feature type="compositionally biased region" description="Acidic residues" evidence="8">
    <location>
        <begin position="1166"/>
        <end position="1183"/>
    </location>
</feature>
<feature type="compositionally biased region" description="Basic residues" evidence="8">
    <location>
        <begin position="1147"/>
        <end position="1158"/>
    </location>
</feature>
<dbReference type="GO" id="GO:0000076">
    <property type="term" value="P:DNA replication checkpoint signaling"/>
    <property type="evidence" value="ECO:0007669"/>
    <property type="project" value="TreeGrafter"/>
</dbReference>
<feature type="compositionally biased region" description="Acidic residues" evidence="8">
    <location>
        <begin position="1082"/>
        <end position="1094"/>
    </location>
</feature>
<keyword evidence="4" id="KW-0236">DNA replication inhibitor</keyword>
<feature type="region of interest" description="Disordered" evidence="8">
    <location>
        <begin position="791"/>
        <end position="827"/>
    </location>
</feature>
<accession>A0AAN6URC6</accession>
<feature type="compositionally biased region" description="Gly residues" evidence="8">
    <location>
        <begin position="1095"/>
        <end position="1105"/>
    </location>
</feature>
<feature type="compositionally biased region" description="Gly residues" evidence="8">
    <location>
        <begin position="1056"/>
        <end position="1065"/>
    </location>
</feature>
<dbReference type="PANTHER" id="PTHR22940">
    <property type="entry name" value="TIMEOUT/TIMELESS-2"/>
    <property type="match status" value="1"/>
</dbReference>
<evidence type="ECO:0000256" key="1">
    <source>
        <dbReference type="ARBA" id="ARBA00004123"/>
    </source>
</evidence>
<dbReference type="PANTHER" id="PTHR22940:SF4">
    <property type="entry name" value="PROTEIN TIMELESS HOMOLOG"/>
    <property type="match status" value="1"/>
</dbReference>
<dbReference type="AlphaFoldDB" id="A0AAN6URC6"/>
<evidence type="ECO:0000256" key="2">
    <source>
        <dbReference type="ARBA" id="ARBA00008174"/>
    </source>
</evidence>
<feature type="compositionally biased region" description="Basic residues" evidence="8">
    <location>
        <begin position="558"/>
        <end position="568"/>
    </location>
</feature>
<feature type="compositionally biased region" description="Acidic residues" evidence="8">
    <location>
        <begin position="1123"/>
        <end position="1138"/>
    </location>
</feature>
<organism evidence="10 11">
    <name type="scientific">Trichocladium antarcticum</name>
    <dbReference type="NCBI Taxonomy" id="1450529"/>
    <lineage>
        <taxon>Eukaryota</taxon>
        <taxon>Fungi</taxon>
        <taxon>Dikarya</taxon>
        <taxon>Ascomycota</taxon>
        <taxon>Pezizomycotina</taxon>
        <taxon>Sordariomycetes</taxon>
        <taxon>Sordariomycetidae</taxon>
        <taxon>Sordariales</taxon>
        <taxon>Chaetomiaceae</taxon>
        <taxon>Trichocladium</taxon>
    </lineage>
</organism>
<evidence type="ECO:0000313" key="10">
    <source>
        <dbReference type="EMBL" id="KAK4137554.1"/>
    </source>
</evidence>
<keyword evidence="5" id="KW-0539">Nucleus</keyword>
<reference evidence="10" key="1">
    <citation type="journal article" date="2023" name="Mol. Phylogenet. Evol.">
        <title>Genome-scale phylogeny and comparative genomics of the fungal order Sordariales.</title>
        <authorList>
            <person name="Hensen N."/>
            <person name="Bonometti L."/>
            <person name="Westerberg I."/>
            <person name="Brannstrom I.O."/>
            <person name="Guillou S."/>
            <person name="Cros-Aarteil S."/>
            <person name="Calhoun S."/>
            <person name="Haridas S."/>
            <person name="Kuo A."/>
            <person name="Mondo S."/>
            <person name="Pangilinan J."/>
            <person name="Riley R."/>
            <person name="LaButti K."/>
            <person name="Andreopoulos B."/>
            <person name="Lipzen A."/>
            <person name="Chen C."/>
            <person name="Yan M."/>
            <person name="Daum C."/>
            <person name="Ng V."/>
            <person name="Clum A."/>
            <person name="Steindorff A."/>
            <person name="Ohm R.A."/>
            <person name="Martin F."/>
            <person name="Silar P."/>
            <person name="Natvig D.O."/>
            <person name="Lalanne C."/>
            <person name="Gautier V."/>
            <person name="Ament-Velasquez S.L."/>
            <person name="Kruys A."/>
            <person name="Hutchinson M.I."/>
            <person name="Powell A.J."/>
            <person name="Barry K."/>
            <person name="Miller A.N."/>
            <person name="Grigoriev I.V."/>
            <person name="Debuchy R."/>
            <person name="Gladieux P."/>
            <person name="Hiltunen Thoren M."/>
            <person name="Johannesson H."/>
        </authorList>
    </citation>
    <scope>NUCLEOTIDE SEQUENCE</scope>
    <source>
        <strain evidence="10">CBS 123565</strain>
    </source>
</reference>
<keyword evidence="11" id="KW-1185">Reference proteome</keyword>
<feature type="compositionally biased region" description="Acidic residues" evidence="8">
    <location>
        <begin position="913"/>
        <end position="922"/>
    </location>
</feature>
<sequence length="1244" mass="138498">MEDAEANNDTVHPQVRAHINSLVSALGGTGIDDDGGYTPGDDALEVLRDIKKWIRFYDEKTNRMDVARCLAEANLVGTDLLQILATWSPNDANNKSKARIALACFEVMVPLTWPIEKDLETMTVNHHRHLPVLQLAQLGYKRAILNFDAAPILSTAVRAALPSMAMPNGDRSARDQGIIKLVLFFLRNIAMITPPSGIKDGGDETQVSRSVLIDTFSFQDIFLTLLTIASNMGEDFRTEDVIIMDIVFHVVKRVDSRKLFVSQTQLNKISADELTAAMSKEAAMLRSYSKNAPTRHSRFGTMIWVKRESGRVSTVSGQGALLDAATRERKMDSTKTFKAPRRARKEEMEPKDLGPPVTLDERARQQLASFVSEFLDSGFNPLFSHVRKSIDREASHVQHHHQGQFFYLVAWFLEAERMRRRVSQESKRPSAGDEVESFNLVAEVLNQEMIITLNRALNQAHGDKDWRLLTTIMRCFTQILLTVQEMSDSGTEENEEIANNILSRLFYEEATHDAIASIARAYKDQGFEYLDACTELTHTFLRILEAYSKQNVDLQVRSRKRNRRKKKAAKEAGEQDGEEDQGDAEDDSADDERQAEKTTQERKFDFKRFTARFVPQGVVDTFVTFTKYYRDLDDAQLKRAHRYFYRVAFKQEMAVMLYRLDIIHLFHGMIKGPEPLDKSSSMFKEWEELVKQIIKKCVRKLDERPALFAELLFSKINSTAYYLEYGYEKQTVSANPRPGAELEFKREVGRDQQIAIVVGVLLDRNQTDHLEWIKKQLAQTESERRAWENVEKAMEAERTSGEAAAEPAEGDTTRVAPHSTVRPDNDARRTAMFKNPHLRLLMNLAGLERLTPTLDEAPDSTWIIPGTLTADALKEALSLINKAEFTPPTFDDGALAEDQLRRKAAPRKRAAYDDDDDDNDDDVNNHNNHGRNTFNDSASDAENDDNTLFAPGGPTARRRTAEDGQPPRPRKKSRRRRPSREGSHDEPDGDAAAAAERARARARRQRELEKARRIKSAMYVDPLDDLSDGDAEGDAAFFAREAARQAAKDRSFGGLLAEGGPGVADGDGDVWAGLLGGGGGGSDDDDDDDDDDDGGCGGGGVVQGKGGEKGVGKVGKRKSPGSSDDEEDGSESGGDGDSDSSAGSARPVKRAVKRRKPAPTKVVDISSDEDDGRDGDDDGDMDVDPSQSSNRAGEDRAARVSTEKANGAENGREEDTDEDMPVVAVARPRPRARAGFIVESSDEE</sequence>
<evidence type="ECO:0000256" key="4">
    <source>
        <dbReference type="ARBA" id="ARBA00022880"/>
    </source>
</evidence>
<evidence type="ECO:0000259" key="9">
    <source>
        <dbReference type="Pfam" id="PF04821"/>
    </source>
</evidence>
<protein>
    <recommendedName>
        <fullName evidence="3">Topoisomerase 1-associated factor 1</fullName>
    </recommendedName>
</protein>
<dbReference type="GO" id="GO:0051321">
    <property type="term" value="P:meiotic cell cycle"/>
    <property type="evidence" value="ECO:0007669"/>
    <property type="project" value="UniProtKB-KW"/>
</dbReference>
<dbReference type="Pfam" id="PF04821">
    <property type="entry name" value="TIMELESS"/>
    <property type="match status" value="1"/>
</dbReference>
<evidence type="ECO:0000256" key="6">
    <source>
        <dbReference type="ARBA" id="ARBA00023254"/>
    </source>
</evidence>
<evidence type="ECO:0000256" key="8">
    <source>
        <dbReference type="SAM" id="MobiDB-lite"/>
    </source>
</evidence>
<dbReference type="EMBL" id="MU853402">
    <property type="protein sequence ID" value="KAK4137554.1"/>
    <property type="molecule type" value="Genomic_DNA"/>
</dbReference>
<proteinExistence type="inferred from homology"/>
<dbReference type="InterPro" id="IPR044998">
    <property type="entry name" value="Timeless"/>
</dbReference>
<feature type="compositionally biased region" description="Basic and acidic residues" evidence="8">
    <location>
        <begin position="791"/>
        <end position="800"/>
    </location>
</feature>
<feature type="region of interest" description="Disordered" evidence="8">
    <location>
        <begin position="1043"/>
        <end position="1227"/>
    </location>
</feature>
<dbReference type="GO" id="GO:0006281">
    <property type="term" value="P:DNA repair"/>
    <property type="evidence" value="ECO:0007669"/>
    <property type="project" value="TreeGrafter"/>
</dbReference>